<protein>
    <submittedName>
        <fullName evidence="11">Lipoprotein-anchoring transpeptidase ErfK/SrfK</fullName>
    </submittedName>
</protein>
<feature type="active site" description="Proton donor/acceptor" evidence="7">
    <location>
        <position position="317"/>
    </location>
</feature>
<evidence type="ECO:0000259" key="10">
    <source>
        <dbReference type="PROSITE" id="PS52029"/>
    </source>
</evidence>
<evidence type="ECO:0000256" key="1">
    <source>
        <dbReference type="ARBA" id="ARBA00004752"/>
    </source>
</evidence>
<keyword evidence="5" id="KW-0012">Acyltransferase</keyword>
<organism evidence="11 12">
    <name type="scientific">Streptoalloteichus tenebrarius (strain ATCC 17920 / DSM 40477 / JCM 4838 / CBS 697.72 / NBRC 16177 / NCIMB 11028 / NRRL B-12390 / A12253. 1 / ISP 5477)</name>
    <name type="common">Streptomyces tenebrarius</name>
    <dbReference type="NCBI Taxonomy" id="1933"/>
    <lineage>
        <taxon>Bacteria</taxon>
        <taxon>Bacillati</taxon>
        <taxon>Actinomycetota</taxon>
        <taxon>Actinomycetes</taxon>
        <taxon>Pseudonocardiales</taxon>
        <taxon>Pseudonocardiaceae</taxon>
        <taxon>Streptoalloteichus</taxon>
    </lineage>
</organism>
<dbReference type="PROSITE" id="PS51257">
    <property type="entry name" value="PROKAR_LIPOPROTEIN"/>
    <property type="match status" value="1"/>
</dbReference>
<evidence type="ECO:0000256" key="9">
    <source>
        <dbReference type="SAM" id="SignalP"/>
    </source>
</evidence>
<dbReference type="PROSITE" id="PS52029">
    <property type="entry name" value="LD_TPASE"/>
    <property type="match status" value="1"/>
</dbReference>
<keyword evidence="3 7" id="KW-0133">Cell shape</keyword>
<comment type="pathway">
    <text evidence="1 7">Cell wall biogenesis; peptidoglycan biosynthesis.</text>
</comment>
<keyword evidence="11" id="KW-0449">Lipoprotein</keyword>
<dbReference type="Gene3D" id="2.60.40.3780">
    <property type="match status" value="1"/>
</dbReference>
<dbReference type="Gene3D" id="2.60.40.3710">
    <property type="match status" value="1"/>
</dbReference>
<keyword evidence="9" id="KW-0732">Signal</keyword>
<dbReference type="InterPro" id="IPR038063">
    <property type="entry name" value="Transpep_catalytic_dom"/>
</dbReference>
<dbReference type="Pfam" id="PF17964">
    <property type="entry name" value="Big_10"/>
    <property type="match status" value="1"/>
</dbReference>
<evidence type="ECO:0000256" key="2">
    <source>
        <dbReference type="ARBA" id="ARBA00022679"/>
    </source>
</evidence>
<dbReference type="Pfam" id="PF03734">
    <property type="entry name" value="YkuD"/>
    <property type="match status" value="1"/>
</dbReference>
<dbReference type="Gene3D" id="2.40.440.10">
    <property type="entry name" value="L,D-transpeptidase catalytic domain-like"/>
    <property type="match status" value="1"/>
</dbReference>
<dbReference type="EMBL" id="JAMTCP010000047">
    <property type="protein sequence ID" value="MCP2261696.1"/>
    <property type="molecule type" value="Genomic_DNA"/>
</dbReference>
<dbReference type="Proteomes" id="UP001205311">
    <property type="component" value="Unassembled WGS sequence"/>
</dbReference>
<feature type="signal peptide" evidence="9">
    <location>
        <begin position="1"/>
        <end position="32"/>
    </location>
</feature>
<evidence type="ECO:0000256" key="4">
    <source>
        <dbReference type="ARBA" id="ARBA00022984"/>
    </source>
</evidence>
<proteinExistence type="predicted"/>
<dbReference type="PANTHER" id="PTHR30582:SF2">
    <property type="entry name" value="L,D-TRANSPEPTIDASE YCIB-RELATED"/>
    <property type="match status" value="1"/>
</dbReference>
<dbReference type="CDD" id="cd16913">
    <property type="entry name" value="YkuD_like"/>
    <property type="match status" value="1"/>
</dbReference>
<dbReference type="PANTHER" id="PTHR30582">
    <property type="entry name" value="L,D-TRANSPEPTIDASE"/>
    <property type="match status" value="1"/>
</dbReference>
<evidence type="ECO:0000256" key="6">
    <source>
        <dbReference type="ARBA" id="ARBA00023316"/>
    </source>
</evidence>
<evidence type="ECO:0000256" key="8">
    <source>
        <dbReference type="SAM" id="MobiDB-lite"/>
    </source>
</evidence>
<gene>
    <name evidence="11" type="ORF">LX15_005422</name>
</gene>
<name>A0ABT1I1N5_STRSD</name>
<feature type="active site" description="Nucleophile" evidence="7">
    <location>
        <position position="335"/>
    </location>
</feature>
<evidence type="ECO:0000256" key="3">
    <source>
        <dbReference type="ARBA" id="ARBA00022960"/>
    </source>
</evidence>
<keyword evidence="12" id="KW-1185">Reference proteome</keyword>
<evidence type="ECO:0000313" key="12">
    <source>
        <dbReference type="Proteomes" id="UP001205311"/>
    </source>
</evidence>
<sequence>MVIPSRGRARTGLVGAAMAVALLLAGCSGGSAGGSAPQTQSAPPPKVTTEPANGAVDVNPKTPIRLTVADGTLEEVRLTNPEGKPVEGQLAPDKKSWASDTPLGYAKTYTWSGKARGADGKETPVEGSFTTVKPKSKVRATLFPYQGEVGVGMPISVKFDQPVRDKAAAEKALKVETSVPVEGSWGWLSASQVDWRPKDYWPAGTKVKVSANLYGVSYGDGAWGVDDLTGDFAIGRNQVVKINTPTHQMDVYRDGQKVASYPASFGRDDVPDLNTPNGTYIVMEKRDTFSFDNPKYGYTNVLKKWAVRFSNHGEFIHENEDNRANIGRANTSHGCANLTEPDARAYYNSAMVGDPVEVTGAAYTLPAQFDVYDWQIDWPTWQSKSALR</sequence>
<feature type="region of interest" description="Disordered" evidence="8">
    <location>
        <begin position="30"/>
        <end position="56"/>
    </location>
</feature>
<feature type="domain" description="L,D-TPase catalytic" evidence="10">
    <location>
        <begin position="238"/>
        <end position="359"/>
    </location>
</feature>
<reference evidence="11 12" key="1">
    <citation type="submission" date="2022-06" db="EMBL/GenBank/DDBJ databases">
        <title>Genomic Encyclopedia of Archaeal and Bacterial Type Strains, Phase II (KMG-II): from individual species to whole genera.</title>
        <authorList>
            <person name="Goeker M."/>
        </authorList>
    </citation>
    <scope>NUCLEOTIDE SEQUENCE [LARGE SCALE GENOMIC DNA]</scope>
    <source>
        <strain evidence="11 12">DSM 40477</strain>
    </source>
</reference>
<evidence type="ECO:0000256" key="7">
    <source>
        <dbReference type="PROSITE-ProRule" id="PRU01373"/>
    </source>
</evidence>
<evidence type="ECO:0000256" key="5">
    <source>
        <dbReference type="ARBA" id="ARBA00023315"/>
    </source>
</evidence>
<evidence type="ECO:0000313" key="11">
    <source>
        <dbReference type="EMBL" id="MCP2261696.1"/>
    </source>
</evidence>
<dbReference type="InterPro" id="IPR041280">
    <property type="entry name" value="Big_10"/>
</dbReference>
<comment type="caution">
    <text evidence="11">The sequence shown here is derived from an EMBL/GenBank/DDBJ whole genome shotgun (WGS) entry which is preliminary data.</text>
</comment>
<feature type="chain" id="PRO_5046191522" evidence="9">
    <location>
        <begin position="33"/>
        <end position="388"/>
    </location>
</feature>
<keyword evidence="2" id="KW-0808">Transferase</keyword>
<dbReference type="SUPFAM" id="SSF141523">
    <property type="entry name" value="L,D-transpeptidase catalytic domain-like"/>
    <property type="match status" value="1"/>
</dbReference>
<accession>A0ABT1I1N5</accession>
<keyword evidence="6 7" id="KW-0961">Cell wall biogenesis/degradation</keyword>
<dbReference type="InterPro" id="IPR005490">
    <property type="entry name" value="LD_TPept_cat_dom"/>
</dbReference>
<dbReference type="InterPro" id="IPR050979">
    <property type="entry name" value="LD-transpeptidase"/>
</dbReference>
<dbReference type="CDD" id="cd13432">
    <property type="entry name" value="LDT_IgD_like_2"/>
    <property type="match status" value="1"/>
</dbReference>
<keyword evidence="4 7" id="KW-0573">Peptidoglycan synthesis</keyword>